<sequence>MVLYSRIDLWNAPRKKRWTKEKRAFICQARFRNSLRSPIFLAATSGTQSASRLLGLELVAERYERHNRI</sequence>
<name>A0A5E4XCC4_9BURK</name>
<dbReference type="EMBL" id="CABPSB010000015">
    <property type="protein sequence ID" value="VVE33788.1"/>
    <property type="molecule type" value="Genomic_DNA"/>
</dbReference>
<gene>
    <name evidence="1" type="ORF">PAN31108_03771</name>
</gene>
<proteinExistence type="predicted"/>
<accession>A0A5E4XCC4</accession>
<keyword evidence="2" id="KW-1185">Reference proteome</keyword>
<evidence type="ECO:0000313" key="2">
    <source>
        <dbReference type="Proteomes" id="UP000406256"/>
    </source>
</evidence>
<protein>
    <submittedName>
        <fullName evidence="1">Uncharacterized protein</fullName>
    </submittedName>
</protein>
<dbReference type="Proteomes" id="UP000406256">
    <property type="component" value="Unassembled WGS sequence"/>
</dbReference>
<reference evidence="1 2" key="1">
    <citation type="submission" date="2019-08" db="EMBL/GenBank/DDBJ databases">
        <authorList>
            <person name="Peeters C."/>
        </authorList>
    </citation>
    <scope>NUCLEOTIDE SEQUENCE [LARGE SCALE GENOMIC DNA]</scope>
    <source>
        <strain evidence="1 2">LMG 31108</strain>
    </source>
</reference>
<organism evidence="1 2">
    <name type="scientific">Pandoraea anhela</name>
    <dbReference type="NCBI Taxonomy" id="2508295"/>
    <lineage>
        <taxon>Bacteria</taxon>
        <taxon>Pseudomonadati</taxon>
        <taxon>Pseudomonadota</taxon>
        <taxon>Betaproteobacteria</taxon>
        <taxon>Burkholderiales</taxon>
        <taxon>Burkholderiaceae</taxon>
        <taxon>Pandoraea</taxon>
    </lineage>
</organism>
<evidence type="ECO:0000313" key="1">
    <source>
        <dbReference type="EMBL" id="VVE33788.1"/>
    </source>
</evidence>
<dbReference type="AlphaFoldDB" id="A0A5E4XCC4"/>